<evidence type="ECO:0000313" key="2">
    <source>
        <dbReference type="EMBL" id="UUY01562.1"/>
    </source>
</evidence>
<feature type="region of interest" description="Disordered" evidence="1">
    <location>
        <begin position="41"/>
        <end position="74"/>
    </location>
</feature>
<dbReference type="EMBL" id="CP088295">
    <property type="protein sequence ID" value="UUY01562.1"/>
    <property type="molecule type" value="Genomic_DNA"/>
</dbReference>
<accession>A0ABY5PAB9</accession>
<sequence>MTKAEEVYTKVEALVAAGSTKADAFKQLAAEYDQPVNSMRGAYYAHTSRGEASSSERPRRSRRRETTPEDALADAREALDRAIESIDREVEAAGVRAFEAQAEYEALKDSAEAKKEAIAAKRDALA</sequence>
<keyword evidence="3" id="KW-1185">Reference proteome</keyword>
<evidence type="ECO:0000313" key="3">
    <source>
        <dbReference type="Proteomes" id="UP001058860"/>
    </source>
</evidence>
<reference evidence="3" key="1">
    <citation type="submission" date="2021-11" db="EMBL/GenBank/DDBJ databases">
        <title>Cultivation dependent microbiological survey of springs from the worlds oldest radium mine currently devoted to the extraction of radon-saturated water.</title>
        <authorList>
            <person name="Kapinusova G."/>
            <person name="Smrhova T."/>
            <person name="Strejcek M."/>
            <person name="Suman J."/>
            <person name="Jani K."/>
            <person name="Pajer P."/>
            <person name="Uhlik O."/>
        </authorList>
    </citation>
    <scope>NUCLEOTIDE SEQUENCE [LARGE SCALE GENOMIC DNA]</scope>
    <source>
        <strain evidence="3">J379</strain>
    </source>
</reference>
<evidence type="ECO:0000256" key="1">
    <source>
        <dbReference type="SAM" id="MobiDB-lite"/>
    </source>
</evidence>
<gene>
    <name evidence="2" type="ORF">LRS13_12540</name>
</gene>
<name>A0ABY5PAB9_9ACTN</name>
<proteinExistence type="predicted"/>
<dbReference type="RefSeq" id="WP_353862117.1">
    <property type="nucleotide sequence ID" value="NZ_CP088295.1"/>
</dbReference>
<organism evidence="2 3">
    <name type="scientific">Svornostia abyssi</name>
    <dbReference type="NCBI Taxonomy" id="2898438"/>
    <lineage>
        <taxon>Bacteria</taxon>
        <taxon>Bacillati</taxon>
        <taxon>Actinomycetota</taxon>
        <taxon>Thermoleophilia</taxon>
        <taxon>Solirubrobacterales</taxon>
        <taxon>Baekduiaceae</taxon>
        <taxon>Svornostia</taxon>
    </lineage>
</organism>
<dbReference type="Proteomes" id="UP001058860">
    <property type="component" value="Chromosome"/>
</dbReference>
<protein>
    <submittedName>
        <fullName evidence="2">Uncharacterized protein</fullName>
    </submittedName>
</protein>